<reference evidence="2 3" key="1">
    <citation type="submission" date="2015-10" db="EMBL/GenBank/DDBJ databases">
        <title>Corynebacteirum lowii and Corynebacterium oculi species nova, derived from human clinical disease and and emended description of Corynebacterium mastiditis.</title>
        <authorList>
            <person name="Bernard K."/>
            <person name="Pacheco A.L."/>
            <person name="Mcdougall C."/>
            <person name="Burtx T."/>
            <person name="Weibe D."/>
            <person name="Tyler S."/>
            <person name="Olson A.B."/>
            <person name="Cnockaert M."/>
            <person name="Eguchi H."/>
            <person name="Kuwahara T."/>
            <person name="Nakayama-Imaohji H."/>
            <person name="Boudewijins M."/>
            <person name="Van Hoecke F."/>
            <person name="Bernier A.-M."/>
            <person name="Vandamme P."/>
        </authorList>
    </citation>
    <scope>NUCLEOTIDE SEQUENCE [LARGE SCALE GENOMIC DNA]</scope>
    <source>
        <strain evidence="2 3">NML 130210</strain>
    </source>
</reference>
<evidence type="ECO:0000313" key="2">
    <source>
        <dbReference type="EMBL" id="KQB85484.1"/>
    </source>
</evidence>
<organism evidence="2 3">
    <name type="scientific">Corynebacterium oculi</name>
    <dbReference type="NCBI Taxonomy" id="1544416"/>
    <lineage>
        <taxon>Bacteria</taxon>
        <taxon>Bacillati</taxon>
        <taxon>Actinomycetota</taxon>
        <taxon>Actinomycetes</taxon>
        <taxon>Mycobacteriales</taxon>
        <taxon>Corynebacteriaceae</taxon>
        <taxon>Corynebacterium</taxon>
    </lineage>
</organism>
<feature type="compositionally biased region" description="Gly residues" evidence="1">
    <location>
        <begin position="251"/>
        <end position="265"/>
    </location>
</feature>
<evidence type="ECO:0008006" key="4">
    <source>
        <dbReference type="Google" id="ProtNLM"/>
    </source>
</evidence>
<sequence length="308" mass="33509">MNDGSTARHRSAFTLAANEVRVQAEQPEPGWSFSVGPGLTLLRNSRENFHTALSLTLAGRRRPTAGSVSLDHRGITTQRHADLFKLVALAGAAEVDTLDRIVPVRAVLREQVNWASPWWKHVGKDLWEHDLVRPWLQPLGLDIDLDAKVGEIDPHDRFRLRVLLALVARKDAAVLIMDDVDQVRDMELRDEILAELRELSLSLPVVASTVNPDFSGLATRVIDLRASGEATGEGNAHGESEERHREHSGHGGHGGHGQRGSGEAGGTPMTPDTPAAPATAMTATAMTAQDRARIPAHQDEIPTLSEEN</sequence>
<dbReference type="PATRIC" id="fig|1544416.3.peg.631"/>
<accession>A0A0Q0YG20</accession>
<dbReference type="RefSeq" id="WP_055121808.1">
    <property type="nucleotide sequence ID" value="NZ_LKST01000001.1"/>
</dbReference>
<feature type="compositionally biased region" description="Basic and acidic residues" evidence="1">
    <location>
        <begin position="290"/>
        <end position="300"/>
    </location>
</feature>
<dbReference type="STRING" id="1544416.Cocul_00630"/>
<dbReference type="Gene3D" id="3.40.50.300">
    <property type="entry name" value="P-loop containing nucleotide triphosphate hydrolases"/>
    <property type="match status" value="1"/>
</dbReference>
<dbReference type="SUPFAM" id="SSF52540">
    <property type="entry name" value="P-loop containing nucleoside triphosphate hydrolases"/>
    <property type="match status" value="1"/>
</dbReference>
<dbReference type="Proteomes" id="UP000050517">
    <property type="component" value="Unassembled WGS sequence"/>
</dbReference>
<feature type="compositionally biased region" description="Basic and acidic residues" evidence="1">
    <location>
        <begin position="236"/>
        <end position="249"/>
    </location>
</feature>
<gene>
    <name evidence="2" type="ORF">Cocul_00630</name>
</gene>
<evidence type="ECO:0000256" key="1">
    <source>
        <dbReference type="SAM" id="MobiDB-lite"/>
    </source>
</evidence>
<comment type="caution">
    <text evidence="2">The sequence shown here is derived from an EMBL/GenBank/DDBJ whole genome shotgun (WGS) entry which is preliminary data.</text>
</comment>
<dbReference type="AlphaFoldDB" id="A0A0Q0YG20"/>
<feature type="region of interest" description="Disordered" evidence="1">
    <location>
        <begin position="228"/>
        <end position="308"/>
    </location>
</feature>
<proteinExistence type="predicted"/>
<name>A0A0Q0YG20_9CORY</name>
<protein>
    <recommendedName>
        <fullName evidence="4">ABC transporter domain-containing protein</fullName>
    </recommendedName>
</protein>
<dbReference type="EMBL" id="LKST01000001">
    <property type="protein sequence ID" value="KQB85484.1"/>
    <property type="molecule type" value="Genomic_DNA"/>
</dbReference>
<evidence type="ECO:0000313" key="3">
    <source>
        <dbReference type="Proteomes" id="UP000050517"/>
    </source>
</evidence>
<dbReference type="InterPro" id="IPR027417">
    <property type="entry name" value="P-loop_NTPase"/>
</dbReference>
<feature type="compositionally biased region" description="Low complexity" evidence="1">
    <location>
        <begin position="266"/>
        <end position="288"/>
    </location>
</feature>
<keyword evidence="3" id="KW-1185">Reference proteome</keyword>